<accession>A0AAW1Y6T9</accession>
<dbReference type="AlphaFoldDB" id="A0AAW1Y6T9"/>
<keyword evidence="5" id="KW-1185">Reference proteome</keyword>
<dbReference type="InterPro" id="IPR011990">
    <property type="entry name" value="TPR-like_helical_dom_sf"/>
</dbReference>
<dbReference type="GO" id="GO:0090173">
    <property type="term" value="P:regulation of synaptonemal complex assembly"/>
    <property type="evidence" value="ECO:0007669"/>
    <property type="project" value="InterPro"/>
</dbReference>
<gene>
    <name evidence="4" type="ORF">M0R45_010099</name>
</gene>
<dbReference type="InterPro" id="IPR013940">
    <property type="entry name" value="Spo22/ZIP4/TEX11"/>
</dbReference>
<dbReference type="Proteomes" id="UP001457282">
    <property type="component" value="Unassembled WGS sequence"/>
</dbReference>
<keyword evidence="1" id="KW-0469">Meiosis</keyword>
<evidence type="ECO:0000256" key="2">
    <source>
        <dbReference type="ARBA" id="ARBA00031845"/>
    </source>
</evidence>
<evidence type="ECO:0000256" key="1">
    <source>
        <dbReference type="ARBA" id="ARBA00023254"/>
    </source>
</evidence>
<organism evidence="4 5">
    <name type="scientific">Rubus argutus</name>
    <name type="common">Southern blackberry</name>
    <dbReference type="NCBI Taxonomy" id="59490"/>
    <lineage>
        <taxon>Eukaryota</taxon>
        <taxon>Viridiplantae</taxon>
        <taxon>Streptophyta</taxon>
        <taxon>Embryophyta</taxon>
        <taxon>Tracheophyta</taxon>
        <taxon>Spermatophyta</taxon>
        <taxon>Magnoliopsida</taxon>
        <taxon>eudicotyledons</taxon>
        <taxon>Gunneridae</taxon>
        <taxon>Pentapetalae</taxon>
        <taxon>rosids</taxon>
        <taxon>fabids</taxon>
        <taxon>Rosales</taxon>
        <taxon>Rosaceae</taxon>
        <taxon>Rosoideae</taxon>
        <taxon>Rosoideae incertae sedis</taxon>
        <taxon>Rubus</taxon>
    </lineage>
</organism>
<evidence type="ECO:0000256" key="3">
    <source>
        <dbReference type="SAM" id="MobiDB-lite"/>
    </source>
</evidence>
<dbReference type="InterPro" id="IPR039057">
    <property type="entry name" value="Spo22/ZIP4"/>
</dbReference>
<name>A0AAW1Y6T9_RUBAR</name>
<dbReference type="EMBL" id="JBEDUW010000002">
    <property type="protein sequence ID" value="KAK9944538.1"/>
    <property type="molecule type" value="Genomic_DNA"/>
</dbReference>
<comment type="caution">
    <text evidence="4">The sequence shown here is derived from an EMBL/GenBank/DDBJ whole genome shotgun (WGS) entry which is preliminary data.</text>
</comment>
<sequence>MRIAEISTPEIRHSHNDSQSQSQLHQHLISQIESSIKQTENLSPDKLVPDTISCDLRQTLTQLSKVAPFPNSLKLVIWKLGYRLWNACVDLANTTSLRSLPSSKAEEHAKLRHVAADLLYIAGDVSGVPSPAIKSASFYHKTGVKWHELRKFDLASSCFEKATDLLSKIDLDLVSDAGEKKLFLDLNIARSKTAWEVSDRNLAVALLNRAKSLLFGSPDHYKALANQYSMFGKSALSNSESNSLNEALKLMNEALELHEKGLRAARTREETVDLKACRSKTLRFISAVHLQMNEFESVIKCVRVLREGDTVDQHPSLPVMAMKAWLGLGKYGEAEKELRGMVVNNGIPEGAWVSAVEAYFESAGTAGAETAKGVFLGLLGRCHVSASAAVRVSHRVLGESCSEGSKVRAKVVSELVSDDRVVALFSGEAAAKQRTAMHSVLWNCAADHFRLKDYVTSADMFEKAMLYIPFDIENRILRAKGFRVLCLCHLGLSHLDQAQEYINEAEKLEPNIASAFLKYKIYLQKKDQDGAITQIQAMTTCLDFKPDFLSLAAHEAVACRALAIAVAALSNLLNFYSPGKSMPTSEVVVLRTLVTILTQEPGNELEALKFVKHVHNRASELGPNCFFGTGEVGRRERNWFAVTSWNLGTKTGTEKKYELCAEFYRLASEFYCLLVDGQVENMVCKSLILTVSAIIASENQKKTTLPESEAKQAVQLLDRAGKILKSILPGNQLNGDPISTIEPDLYFIYTFCAYDIHGRFNDSGLQLQLVKTFATSKACNSKFLLQIGLTASQGQQCNHEVATFALNECLSAFLSSSSPDYQNVALIVRKLIAVTSIHKGDTDDDAVYNMYKQAYRVMVGLKDSEYPTAEGKWLAMTAWNRASVPVRLGQIDAARKWMDIGMQLAKHVNGMETYRACMEDFINGFEKKFGAPIDGVNRPQLVV</sequence>
<evidence type="ECO:0000313" key="4">
    <source>
        <dbReference type="EMBL" id="KAK9944538.1"/>
    </source>
</evidence>
<dbReference type="PANTHER" id="PTHR40375">
    <property type="entry name" value="SPORULATION-SPECIFIC PROTEIN 22"/>
    <property type="match status" value="1"/>
</dbReference>
<dbReference type="PANTHER" id="PTHR40375:SF2">
    <property type="entry name" value="SPORULATION-SPECIFIC PROTEIN 22"/>
    <property type="match status" value="1"/>
</dbReference>
<protein>
    <recommendedName>
        <fullName evidence="2">Protein ZIP4 homolog</fullName>
    </recommendedName>
</protein>
<evidence type="ECO:0000313" key="5">
    <source>
        <dbReference type="Proteomes" id="UP001457282"/>
    </source>
</evidence>
<dbReference type="GO" id="GO:0051321">
    <property type="term" value="P:meiotic cell cycle"/>
    <property type="evidence" value="ECO:0007669"/>
    <property type="project" value="UniProtKB-KW"/>
</dbReference>
<dbReference type="Pfam" id="PF08631">
    <property type="entry name" value="SPO22"/>
    <property type="match status" value="1"/>
</dbReference>
<dbReference type="SUPFAM" id="SSF48452">
    <property type="entry name" value="TPR-like"/>
    <property type="match status" value="1"/>
</dbReference>
<proteinExistence type="predicted"/>
<dbReference type="Gene3D" id="1.25.40.10">
    <property type="entry name" value="Tetratricopeptide repeat domain"/>
    <property type="match status" value="2"/>
</dbReference>
<reference evidence="4 5" key="1">
    <citation type="journal article" date="2023" name="G3 (Bethesda)">
        <title>A chromosome-length genome assembly and annotation of blackberry (Rubus argutus, cv. 'Hillquist').</title>
        <authorList>
            <person name="Bruna T."/>
            <person name="Aryal R."/>
            <person name="Dudchenko O."/>
            <person name="Sargent D.J."/>
            <person name="Mead D."/>
            <person name="Buti M."/>
            <person name="Cavallini A."/>
            <person name="Hytonen T."/>
            <person name="Andres J."/>
            <person name="Pham M."/>
            <person name="Weisz D."/>
            <person name="Mascagni F."/>
            <person name="Usai G."/>
            <person name="Natali L."/>
            <person name="Bassil N."/>
            <person name="Fernandez G.E."/>
            <person name="Lomsadze A."/>
            <person name="Armour M."/>
            <person name="Olukolu B."/>
            <person name="Poorten T."/>
            <person name="Britton C."/>
            <person name="Davik J."/>
            <person name="Ashrafi H."/>
            <person name="Aiden E.L."/>
            <person name="Borodovsky M."/>
            <person name="Worthington M."/>
        </authorList>
    </citation>
    <scope>NUCLEOTIDE SEQUENCE [LARGE SCALE GENOMIC DNA]</scope>
    <source>
        <strain evidence="4">PI 553951</strain>
    </source>
</reference>
<feature type="region of interest" description="Disordered" evidence="3">
    <location>
        <begin position="1"/>
        <end position="24"/>
    </location>
</feature>